<organism evidence="5 6">
    <name type="scientific">Botryosphaeria dothidea</name>
    <dbReference type="NCBI Taxonomy" id="55169"/>
    <lineage>
        <taxon>Eukaryota</taxon>
        <taxon>Fungi</taxon>
        <taxon>Dikarya</taxon>
        <taxon>Ascomycota</taxon>
        <taxon>Pezizomycotina</taxon>
        <taxon>Dothideomycetes</taxon>
        <taxon>Dothideomycetes incertae sedis</taxon>
        <taxon>Botryosphaeriales</taxon>
        <taxon>Botryosphaeriaceae</taxon>
        <taxon>Botryosphaeria</taxon>
    </lineage>
</organism>
<keyword evidence="6" id="KW-1185">Reference proteome</keyword>
<dbReference type="InterPro" id="IPR057683">
    <property type="entry name" value="DUF7923"/>
</dbReference>
<protein>
    <recommendedName>
        <fullName evidence="7">C-x8-c-x5-c-x3-h type zinc finger protein</fullName>
    </recommendedName>
</protein>
<evidence type="ECO:0000259" key="3">
    <source>
        <dbReference type="Pfam" id="PF25540"/>
    </source>
</evidence>
<dbReference type="AlphaFoldDB" id="A0A8H4IK70"/>
<feature type="compositionally biased region" description="Basic and acidic residues" evidence="2">
    <location>
        <begin position="287"/>
        <end position="301"/>
    </location>
</feature>
<evidence type="ECO:0000313" key="6">
    <source>
        <dbReference type="Proteomes" id="UP000572817"/>
    </source>
</evidence>
<comment type="caution">
    <text evidence="5">The sequence shown here is derived from an EMBL/GenBank/DDBJ whole genome shotgun (WGS) entry which is preliminary data.</text>
</comment>
<dbReference type="PANTHER" id="PTHR37543:SF1">
    <property type="entry name" value="CCCH ZINC FINGER DNA BINDING PROTEIN (AFU_ORTHOLOGUE AFUA_5G12760)"/>
    <property type="match status" value="1"/>
</dbReference>
<evidence type="ECO:0008006" key="7">
    <source>
        <dbReference type="Google" id="ProtNLM"/>
    </source>
</evidence>
<keyword evidence="1" id="KW-0175">Coiled coil</keyword>
<reference evidence="5" key="1">
    <citation type="submission" date="2020-04" db="EMBL/GenBank/DDBJ databases">
        <title>Genome Assembly and Annotation of Botryosphaeria dothidea sdau 11-99, a Latent Pathogen of Apple Fruit Ring Rot in China.</title>
        <authorList>
            <person name="Yu C."/>
            <person name="Diao Y."/>
            <person name="Lu Q."/>
            <person name="Zhao J."/>
            <person name="Cui S."/>
            <person name="Peng C."/>
            <person name="He B."/>
            <person name="Liu H."/>
        </authorList>
    </citation>
    <scope>NUCLEOTIDE SEQUENCE [LARGE SCALE GENOMIC DNA]</scope>
    <source>
        <strain evidence="5">Sdau11-99</strain>
    </source>
</reference>
<dbReference type="InterPro" id="IPR057654">
    <property type="entry name" value="Znf-CCCH_tandem"/>
</dbReference>
<dbReference type="Pfam" id="PF25540">
    <property type="entry name" value="DUF7923"/>
    <property type="match status" value="1"/>
</dbReference>
<feature type="region of interest" description="Disordered" evidence="2">
    <location>
        <begin position="334"/>
        <end position="407"/>
    </location>
</feature>
<feature type="compositionally biased region" description="Pro residues" evidence="2">
    <location>
        <begin position="382"/>
        <end position="402"/>
    </location>
</feature>
<sequence length="531" mass="57787">MATVITDSDIKVLQGELYDYRISEKESHDKLQDLLQKHDNLLDICRQLRSDLEEEKASREKYKKLAKAQDCNPFVLVLIDGDGYVFKDKLLTAGAVGGVEAAQLLHDQVQEHLRRLGLDDCRIMVRIYCNLAGLSKTLARAYIIGNEAWPLAPFTASFTRSRDLFDFVDAGDKKEGADFKIREMFRLFVENLQCKHIFFGGCHDTGYLSLLTPFRGKADRITLLKAASYHSEFHPLHLDVQDVSSLFRIISLDEYAVKGSLGKPSRPMSSPTKLPLHPKTGYVPPHLRKDGLSPYLRKDENNPNDSDCINADRQELGPFTIEAASDILAAPNAQKPLSWRPSSANPRSGPSPWDGAGDGAGDDDISSSNPDDSSSASGVAVRPPPKQPCAPAHPPSPPPPPAAAAAPHLIPLNASGHRLDPALPQPPPAAFEAFHRRAKAGKPCNDLNLLGACSEQSCCRFSHAPLSPDTLAVLGVLNAHLPCSFGKACRSGRCYRGHLCKRAGCGDGGKCRFGREGHGVDGEVAAWVEAE</sequence>
<dbReference type="Proteomes" id="UP000572817">
    <property type="component" value="Unassembled WGS sequence"/>
</dbReference>
<feature type="domain" description="DUF7923" evidence="3">
    <location>
        <begin position="69"/>
        <end position="247"/>
    </location>
</feature>
<evidence type="ECO:0000256" key="2">
    <source>
        <dbReference type="SAM" id="MobiDB-lite"/>
    </source>
</evidence>
<name>A0A8H4IK70_9PEZI</name>
<evidence type="ECO:0000256" key="1">
    <source>
        <dbReference type="SAM" id="Coils"/>
    </source>
</evidence>
<gene>
    <name evidence="5" type="ORF">GTA08_BOTSDO10099</name>
</gene>
<dbReference type="PANTHER" id="PTHR37543">
    <property type="entry name" value="CCCH ZINC FINGER DNA BINDING PROTEIN (AFU_ORTHOLOGUE AFUA_5G12760)"/>
    <property type="match status" value="1"/>
</dbReference>
<feature type="coiled-coil region" evidence="1">
    <location>
        <begin position="31"/>
        <end position="65"/>
    </location>
</feature>
<accession>A0A8H4IK70</accession>
<feature type="region of interest" description="Disordered" evidence="2">
    <location>
        <begin position="261"/>
        <end position="311"/>
    </location>
</feature>
<proteinExistence type="predicted"/>
<evidence type="ECO:0000313" key="5">
    <source>
        <dbReference type="EMBL" id="KAF4302595.1"/>
    </source>
</evidence>
<dbReference type="OrthoDB" id="2270193at2759"/>
<dbReference type="Pfam" id="PF25543">
    <property type="entry name" value="zf-CCCH_tandem"/>
    <property type="match status" value="1"/>
</dbReference>
<feature type="domain" description="Tandem CCCH zinc finger" evidence="4">
    <location>
        <begin position="475"/>
        <end position="521"/>
    </location>
</feature>
<feature type="compositionally biased region" description="Low complexity" evidence="2">
    <location>
        <begin position="366"/>
        <end position="377"/>
    </location>
</feature>
<dbReference type="EMBL" id="WWBZ02000073">
    <property type="protein sequence ID" value="KAF4302595.1"/>
    <property type="molecule type" value="Genomic_DNA"/>
</dbReference>
<evidence type="ECO:0000259" key="4">
    <source>
        <dbReference type="Pfam" id="PF25543"/>
    </source>
</evidence>